<dbReference type="GO" id="GO:0005975">
    <property type="term" value="P:carbohydrate metabolic process"/>
    <property type="evidence" value="ECO:0007669"/>
    <property type="project" value="InterPro"/>
</dbReference>
<gene>
    <name evidence="1" type="ORF">OCBIM_22009026mg</name>
</gene>
<dbReference type="InterPro" id="IPR011330">
    <property type="entry name" value="Glyco_hydro/deAcase_b/a-brl"/>
</dbReference>
<protein>
    <recommendedName>
        <fullName evidence="2">NodB homology domain-containing protein</fullName>
    </recommendedName>
</protein>
<reference evidence="1" key="1">
    <citation type="submission" date="2015-07" db="EMBL/GenBank/DDBJ databases">
        <title>MeaNS - Measles Nucleotide Surveillance Program.</title>
        <authorList>
            <person name="Tran T."/>
            <person name="Druce J."/>
        </authorList>
    </citation>
    <scope>NUCLEOTIDE SEQUENCE</scope>
    <source>
        <strain evidence="1">UCB-OBI-ISO-001</strain>
        <tissue evidence="1">Gonad</tissue>
    </source>
</reference>
<dbReference type="PANTHER" id="PTHR45985">
    <property type="match status" value="1"/>
</dbReference>
<proteinExistence type="predicted"/>
<name>A0A0L8FSR5_OCTBM</name>
<dbReference type="OrthoDB" id="504708at2759"/>
<dbReference type="EMBL" id="KQ426847">
    <property type="protein sequence ID" value="KOF67677.1"/>
    <property type="molecule type" value="Genomic_DNA"/>
</dbReference>
<dbReference type="SUPFAM" id="SSF88713">
    <property type="entry name" value="Glycoside hydrolase/deacetylase"/>
    <property type="match status" value="1"/>
</dbReference>
<accession>A0A0L8FSR5</accession>
<dbReference type="PANTHER" id="PTHR45985:SF8">
    <property type="entry name" value="CHITIN DEACETYLASE-LIKE 9, ISOFORM A"/>
    <property type="match status" value="1"/>
</dbReference>
<organism evidence="1">
    <name type="scientific">Octopus bimaculoides</name>
    <name type="common">California two-spotted octopus</name>
    <dbReference type="NCBI Taxonomy" id="37653"/>
    <lineage>
        <taxon>Eukaryota</taxon>
        <taxon>Metazoa</taxon>
        <taxon>Spiralia</taxon>
        <taxon>Lophotrochozoa</taxon>
        <taxon>Mollusca</taxon>
        <taxon>Cephalopoda</taxon>
        <taxon>Coleoidea</taxon>
        <taxon>Octopodiformes</taxon>
        <taxon>Octopoda</taxon>
        <taxon>Incirrata</taxon>
        <taxon>Octopodidae</taxon>
        <taxon>Octopus</taxon>
    </lineage>
</organism>
<sequence>MLFQLQWRNSQYFNISHVFLNSLNSLKTEIYFRAKTTNFSLTKFCLLRNASIRKSELLAHRFEVTQEKSQAPYSIDSFGVIKNNSAKQPLFLTSQYKLWLRGSKYKKRFDKLKSLLISHSSTYQLPVRKSTPKSSLLTFRYGSLSLLFNSIEQEKCVAVVTYNIFLENSAFIGNYSKTTQAFSFNFTSENLIKSHCNSSFISENASVKRTQQQTMKKKSMTNCDYYSSLSRRKRELLRYKGLLAHGISPNAKRQNLSPLNYASWRRKFNKFIGHSEVILGMGNQDLNMCKQSVNCKLPTCWCFGRKPSFDSRNIPQFVYFTFDGIVDKITRKKIAQLFSQDRTNENGCHIRATIFITGLVSDYKEINWLYKAGHEIALYGLSNDLVDPFMKHLEIPVQKKLLERYAGISDLYVTGWRNVHDTSKWHKQLDSFKKYNMVYDSSIVIRPSSVTEQGIWPFTLEFGWDENCKNSSCRFKTKESEVLWEIPSILYSNFKTSKLCYYIDDCFNDSHTSLETYDNLVRNFFIAHKSKMPFGVRLRKYWFDKQNKANFGGLDAFIKFLLDLDNVYLISISDLVGWMRHPQPIFTERNIKSFLGIGC</sequence>
<dbReference type="InterPro" id="IPR052740">
    <property type="entry name" value="CE4"/>
</dbReference>
<dbReference type="AlphaFoldDB" id="A0A0L8FSR5"/>
<evidence type="ECO:0008006" key="2">
    <source>
        <dbReference type="Google" id="ProtNLM"/>
    </source>
</evidence>
<evidence type="ECO:0000313" key="1">
    <source>
        <dbReference type="EMBL" id="KOF67677.1"/>
    </source>
</evidence>
<dbReference type="Gene3D" id="3.20.20.370">
    <property type="entry name" value="Glycoside hydrolase/deacetylase"/>
    <property type="match status" value="1"/>
</dbReference>